<feature type="region of interest" description="Disordered" evidence="1">
    <location>
        <begin position="1"/>
        <end position="24"/>
    </location>
</feature>
<sequence>MSSELSKSASSVAKSSVKSVKKSAVKVSTRLQDNPFLHESERALLVSTDAGTEWDNCESRLYIDKTGNLNKRMESDILGNEAQEAINLNTEKPFYTYPNPESSRQTPSKSQYTHSPLNQTKSHRNIAEMSLLHNELGSIAVHRRRSIPKMPTVQKQNTSMASFTPVSIDSMAEASIHYVPSLLRMNSGDLTPLQVHTSSFSPSQDSSNQCCANPQPVIQFHVEPSRTARISTTTSHSQHQSRISTSARVTAAAATAPVPLLTSFADFTAVNYNLLQHAIAQPEITPKELVSRIFMSRENCIAIMRNVQVGIDAWGGGNKVRDLSVSSVHNVKKKQGIKKLTSKISHAFDNHFSDGAENWPNENNALDSSKVNMLPLPPSTIAADDLIGLALHYHETGNYSASVFHLQKCVTQEENLLALYLLALARRHGSGIEKNQAKAFLELLESAEKFLLVILAIHTQFNAFGREHSMISLSNSRGSIALSASSGITSDPIKLRKNRLQFSNNHGDSVSSLSRMFKIGQSLGALSAFSNLSKVNSNVFLHDSALNDVLSVLPLPLFEIAVSFHQGWGIPKSIPAALYFYRVASILGDPDAQCELGYLYLKMHQKMEAAKWLRLALNSGKNIPGVSWVLKKKWGGD</sequence>
<dbReference type="EMBL" id="JADGJH010000091">
    <property type="protein sequence ID" value="KAJ3138511.1"/>
    <property type="molecule type" value="Genomic_DNA"/>
</dbReference>
<dbReference type="SUPFAM" id="SSF81901">
    <property type="entry name" value="HCP-like"/>
    <property type="match status" value="1"/>
</dbReference>
<dbReference type="PANTHER" id="PTHR43628:SF1">
    <property type="entry name" value="CHITIN SYNTHASE REGULATORY FACTOR 2-RELATED"/>
    <property type="match status" value="1"/>
</dbReference>
<feature type="compositionally biased region" description="Polar residues" evidence="1">
    <location>
        <begin position="99"/>
        <end position="117"/>
    </location>
</feature>
<dbReference type="InterPro" id="IPR052945">
    <property type="entry name" value="Mitotic_Regulator"/>
</dbReference>
<dbReference type="SMART" id="SM00028">
    <property type="entry name" value="TPR"/>
    <property type="match status" value="2"/>
</dbReference>
<evidence type="ECO:0000313" key="3">
    <source>
        <dbReference type="Proteomes" id="UP001211907"/>
    </source>
</evidence>
<keyword evidence="3" id="KW-1185">Reference proteome</keyword>
<organism evidence="2 3">
    <name type="scientific">Physocladia obscura</name>
    <dbReference type="NCBI Taxonomy" id="109957"/>
    <lineage>
        <taxon>Eukaryota</taxon>
        <taxon>Fungi</taxon>
        <taxon>Fungi incertae sedis</taxon>
        <taxon>Chytridiomycota</taxon>
        <taxon>Chytridiomycota incertae sedis</taxon>
        <taxon>Chytridiomycetes</taxon>
        <taxon>Chytridiales</taxon>
        <taxon>Chytriomycetaceae</taxon>
        <taxon>Physocladia</taxon>
    </lineage>
</organism>
<proteinExistence type="predicted"/>
<comment type="caution">
    <text evidence="2">The sequence shown here is derived from an EMBL/GenBank/DDBJ whole genome shotgun (WGS) entry which is preliminary data.</text>
</comment>
<dbReference type="InterPro" id="IPR011990">
    <property type="entry name" value="TPR-like_helical_dom_sf"/>
</dbReference>
<protein>
    <submittedName>
        <fullName evidence="2">Uncharacterized protein</fullName>
    </submittedName>
</protein>
<name>A0AAD5T932_9FUNG</name>
<dbReference type="InterPro" id="IPR019734">
    <property type="entry name" value="TPR_rpt"/>
</dbReference>
<feature type="compositionally biased region" description="Low complexity" evidence="1">
    <location>
        <begin position="1"/>
        <end position="18"/>
    </location>
</feature>
<dbReference type="PANTHER" id="PTHR43628">
    <property type="entry name" value="ACTIVATOR OF C KINASE PROTEIN 1-RELATED"/>
    <property type="match status" value="1"/>
</dbReference>
<dbReference type="Gene3D" id="1.25.40.10">
    <property type="entry name" value="Tetratricopeptide repeat domain"/>
    <property type="match status" value="1"/>
</dbReference>
<feature type="region of interest" description="Disordered" evidence="1">
    <location>
        <begin position="92"/>
        <end position="117"/>
    </location>
</feature>
<evidence type="ECO:0000313" key="2">
    <source>
        <dbReference type="EMBL" id="KAJ3138511.1"/>
    </source>
</evidence>
<dbReference type="Proteomes" id="UP001211907">
    <property type="component" value="Unassembled WGS sequence"/>
</dbReference>
<dbReference type="GO" id="GO:0010972">
    <property type="term" value="P:negative regulation of G2/M transition of mitotic cell cycle"/>
    <property type="evidence" value="ECO:0007669"/>
    <property type="project" value="TreeGrafter"/>
</dbReference>
<gene>
    <name evidence="2" type="ORF">HK100_012532</name>
</gene>
<evidence type="ECO:0000256" key="1">
    <source>
        <dbReference type="SAM" id="MobiDB-lite"/>
    </source>
</evidence>
<dbReference type="AlphaFoldDB" id="A0AAD5T932"/>
<accession>A0AAD5T932</accession>
<reference evidence="2" key="1">
    <citation type="submission" date="2020-05" db="EMBL/GenBank/DDBJ databases">
        <title>Phylogenomic resolution of chytrid fungi.</title>
        <authorList>
            <person name="Stajich J.E."/>
            <person name="Amses K."/>
            <person name="Simmons R."/>
            <person name="Seto K."/>
            <person name="Myers J."/>
            <person name="Bonds A."/>
            <person name="Quandt C.A."/>
            <person name="Barry K."/>
            <person name="Liu P."/>
            <person name="Grigoriev I."/>
            <person name="Longcore J.E."/>
            <person name="James T.Y."/>
        </authorList>
    </citation>
    <scope>NUCLEOTIDE SEQUENCE</scope>
    <source>
        <strain evidence="2">JEL0513</strain>
    </source>
</reference>
<dbReference type="GO" id="GO:0032153">
    <property type="term" value="C:cell division site"/>
    <property type="evidence" value="ECO:0007669"/>
    <property type="project" value="TreeGrafter"/>
</dbReference>